<dbReference type="PANTHER" id="PTHR48063">
    <property type="entry name" value="LRR RECEPTOR-LIKE KINASE"/>
    <property type="match status" value="1"/>
</dbReference>
<feature type="transmembrane region" description="Helical" evidence="7">
    <location>
        <begin position="83"/>
        <end position="103"/>
    </location>
</feature>
<sequence>MSIFTMHQSVLSCRAEVCKALGITGSQCELSMGMSGDFEQAKMMAFPDMALLLWYSFGTIAILLQCVASHRITKKLFTRGTDVGSFIFVIFYNLHVICPFVRYRQSGKIVAAIIEIGDFSILLPSPFVSTLASCSLVYNLLLIRISKNNFMGSIPTNLGKMKLLEEPLLSADYFTSQIPIEITKCRNLRVIDFSGNGLSDSIPVELGDLIRLETLVFSVNNLSGSIPTSLSNITTLEISTWDRITLYLRIFELSYMKLTATVPSECLICYPKRTCSFSTCLSVSWRDQFLQSIQLSWSG</sequence>
<feature type="transmembrane region" description="Helical" evidence="7">
    <location>
        <begin position="123"/>
        <end position="143"/>
    </location>
</feature>
<comment type="caution">
    <text evidence="8">The sequence shown here is derived from an EMBL/GenBank/DDBJ whole genome shotgun (WGS) entry which is preliminary data.</text>
</comment>
<gene>
    <name evidence="8" type="ORF">C2S53_017115</name>
</gene>
<keyword evidence="3" id="KW-0732">Signal</keyword>
<keyword evidence="5 7" id="KW-0472">Membrane</keyword>
<reference evidence="8 9" key="1">
    <citation type="journal article" date="2021" name="Nat. Commun.">
        <title>Incipient diploidization of the medicinal plant Perilla within 10,000 years.</title>
        <authorList>
            <person name="Zhang Y."/>
            <person name="Shen Q."/>
            <person name="Leng L."/>
            <person name="Zhang D."/>
            <person name="Chen S."/>
            <person name="Shi Y."/>
            <person name="Ning Z."/>
            <person name="Chen S."/>
        </authorList>
    </citation>
    <scope>NUCLEOTIDE SEQUENCE [LARGE SCALE GENOMIC DNA]</scope>
    <source>
        <strain evidence="9">cv. PC099</strain>
    </source>
</reference>
<dbReference type="GO" id="GO:0016020">
    <property type="term" value="C:membrane"/>
    <property type="evidence" value="ECO:0007669"/>
    <property type="project" value="UniProtKB-SubCell"/>
</dbReference>
<evidence type="ECO:0000256" key="7">
    <source>
        <dbReference type="SAM" id="Phobius"/>
    </source>
</evidence>
<dbReference type="SUPFAM" id="SSF52058">
    <property type="entry name" value="L domain-like"/>
    <property type="match status" value="1"/>
</dbReference>
<dbReference type="AlphaFoldDB" id="A0AAD4P178"/>
<evidence type="ECO:0000313" key="9">
    <source>
        <dbReference type="Proteomes" id="UP001190926"/>
    </source>
</evidence>
<keyword evidence="2 7" id="KW-0812">Transmembrane</keyword>
<dbReference type="Gene3D" id="3.80.10.10">
    <property type="entry name" value="Ribonuclease Inhibitor"/>
    <property type="match status" value="1"/>
</dbReference>
<dbReference type="Pfam" id="PF00560">
    <property type="entry name" value="LRR_1"/>
    <property type="match status" value="2"/>
</dbReference>
<evidence type="ECO:0000256" key="4">
    <source>
        <dbReference type="ARBA" id="ARBA00022989"/>
    </source>
</evidence>
<keyword evidence="9" id="KW-1185">Reference proteome</keyword>
<keyword evidence="4 7" id="KW-1133">Transmembrane helix</keyword>
<dbReference type="PANTHER" id="PTHR48063:SF112">
    <property type="entry name" value="RECEPTOR LIKE PROTEIN 30-LIKE"/>
    <property type="match status" value="1"/>
</dbReference>
<evidence type="ECO:0000256" key="6">
    <source>
        <dbReference type="ARBA" id="ARBA00023180"/>
    </source>
</evidence>
<evidence type="ECO:0000256" key="1">
    <source>
        <dbReference type="ARBA" id="ARBA00004479"/>
    </source>
</evidence>
<evidence type="ECO:0000313" key="8">
    <source>
        <dbReference type="EMBL" id="KAH6822819.1"/>
    </source>
</evidence>
<keyword evidence="6" id="KW-0325">Glycoprotein</keyword>
<organism evidence="8 9">
    <name type="scientific">Perilla frutescens var. hirtella</name>
    <name type="common">Perilla citriodora</name>
    <name type="synonym">Perilla setoyensis</name>
    <dbReference type="NCBI Taxonomy" id="608512"/>
    <lineage>
        <taxon>Eukaryota</taxon>
        <taxon>Viridiplantae</taxon>
        <taxon>Streptophyta</taxon>
        <taxon>Embryophyta</taxon>
        <taxon>Tracheophyta</taxon>
        <taxon>Spermatophyta</taxon>
        <taxon>Magnoliopsida</taxon>
        <taxon>eudicotyledons</taxon>
        <taxon>Gunneridae</taxon>
        <taxon>Pentapetalae</taxon>
        <taxon>asterids</taxon>
        <taxon>lamiids</taxon>
        <taxon>Lamiales</taxon>
        <taxon>Lamiaceae</taxon>
        <taxon>Nepetoideae</taxon>
        <taxon>Elsholtzieae</taxon>
        <taxon>Perilla</taxon>
    </lineage>
</organism>
<dbReference type="EMBL" id="SDAM02001188">
    <property type="protein sequence ID" value="KAH6822819.1"/>
    <property type="molecule type" value="Genomic_DNA"/>
</dbReference>
<feature type="transmembrane region" description="Helical" evidence="7">
    <location>
        <begin position="52"/>
        <end position="71"/>
    </location>
</feature>
<proteinExistence type="predicted"/>
<dbReference type="InterPro" id="IPR001611">
    <property type="entry name" value="Leu-rich_rpt"/>
</dbReference>
<name>A0AAD4P178_PERFH</name>
<dbReference type="InterPro" id="IPR032675">
    <property type="entry name" value="LRR_dom_sf"/>
</dbReference>
<dbReference type="InterPro" id="IPR046956">
    <property type="entry name" value="RLP23-like"/>
</dbReference>
<evidence type="ECO:0000256" key="2">
    <source>
        <dbReference type="ARBA" id="ARBA00022692"/>
    </source>
</evidence>
<comment type="subcellular location">
    <subcellularLocation>
        <location evidence="1">Membrane</location>
        <topology evidence="1">Single-pass type I membrane protein</topology>
    </subcellularLocation>
</comment>
<dbReference type="Proteomes" id="UP001190926">
    <property type="component" value="Unassembled WGS sequence"/>
</dbReference>
<accession>A0AAD4P178</accession>
<protein>
    <submittedName>
        <fullName evidence="8">Uncharacterized protein</fullName>
    </submittedName>
</protein>
<evidence type="ECO:0000256" key="3">
    <source>
        <dbReference type="ARBA" id="ARBA00022729"/>
    </source>
</evidence>
<evidence type="ECO:0000256" key="5">
    <source>
        <dbReference type="ARBA" id="ARBA00023136"/>
    </source>
</evidence>